<dbReference type="PANTHER" id="PTHR22906:SF43">
    <property type="entry name" value="PROPERDIN"/>
    <property type="match status" value="1"/>
</dbReference>
<dbReference type="InterPro" id="IPR036383">
    <property type="entry name" value="TSP1_rpt_sf"/>
</dbReference>
<organism evidence="6 7">
    <name type="scientific">Amphiprion percula</name>
    <name type="common">Orange clownfish</name>
    <name type="synonym">Lutjanus percula</name>
    <dbReference type="NCBI Taxonomy" id="161767"/>
    <lineage>
        <taxon>Eukaryota</taxon>
        <taxon>Metazoa</taxon>
        <taxon>Chordata</taxon>
        <taxon>Craniata</taxon>
        <taxon>Vertebrata</taxon>
        <taxon>Euteleostomi</taxon>
        <taxon>Actinopterygii</taxon>
        <taxon>Neopterygii</taxon>
        <taxon>Teleostei</taxon>
        <taxon>Neoteleostei</taxon>
        <taxon>Acanthomorphata</taxon>
        <taxon>Ovalentaria</taxon>
        <taxon>Pomacentridae</taxon>
        <taxon>Amphiprion</taxon>
    </lineage>
</organism>
<dbReference type="Ensembl" id="ENSAPET00000013395.1">
    <property type="protein sequence ID" value="ENSAPEP00000013047.1"/>
    <property type="gene ID" value="ENSAPEG00000009271.1"/>
</dbReference>
<keyword evidence="7" id="KW-1185">Reference proteome</keyword>
<evidence type="ECO:0000313" key="7">
    <source>
        <dbReference type="Proteomes" id="UP000265080"/>
    </source>
</evidence>
<sequence>CPESHGPSTTTLSQTCGKGMQSRIRLCNNPPPAFDGPQCEGTDTQTQVCKERPCPGKVDGKWSSWVSWGACSVSCGGGTRQRTRLCASPTPQHGGRQCEGNDVHIDFCNSDPCPIHGGYSEWAEWAPCSVSCGAGAQNRLRQCNNPLPANGGRHCAGSDLETRRCQGKPCPVDGNWSEWSLWEECSRTCGRGNRTRVRTCSNPPAQHGGRPCEGKAVEVIMCSVRPCPVAGNWGSWLPWSPCSETCGKGMQSRIRLCNNPPPAFDGPQCEGTDTQTQMIHIFCSPVDGKWSSWVSWGACSVSCGGGTRQRTRLCASPTPQHGGRQCEGNDVHIDFCNSDPCPSELFLLFIFYSVLLLLYHKYPAYLIPCLYIHFFSSNLFFYHFISVIGNWGPWSSWGSCSKTCNGGQMRRYRTCDNPRPASGGRACAGADTQIQRCSTVNCPGESACL</sequence>
<keyword evidence="2" id="KW-0964">Secreted</keyword>
<evidence type="ECO:0000256" key="1">
    <source>
        <dbReference type="ARBA" id="ARBA00004613"/>
    </source>
</evidence>
<dbReference type="PANTHER" id="PTHR22906">
    <property type="entry name" value="PROPERDIN"/>
    <property type="match status" value="1"/>
</dbReference>
<protein>
    <recommendedName>
        <fullName evidence="8">Complement factor properdin</fullName>
    </recommendedName>
</protein>
<dbReference type="Proteomes" id="UP000265080">
    <property type="component" value="Chromosome 2"/>
</dbReference>
<dbReference type="GeneTree" id="ENSGT00940000154614"/>
<dbReference type="FunFam" id="2.20.100.10:FF:000007">
    <property type="entry name" value="Thrombospondin 1"/>
    <property type="match status" value="5"/>
</dbReference>
<accession>A0A3P8SLJ4</accession>
<reference evidence="6" key="3">
    <citation type="submission" date="2025-09" db="UniProtKB">
        <authorList>
            <consortium name="Ensembl"/>
        </authorList>
    </citation>
    <scope>IDENTIFICATION</scope>
</reference>
<dbReference type="Gene3D" id="2.20.100.10">
    <property type="entry name" value="Thrombospondin type-1 (TSP1) repeat"/>
    <property type="match status" value="7"/>
</dbReference>
<name>A0A3P8SLJ4_AMPPE</name>
<reference evidence="6 7" key="1">
    <citation type="submission" date="2018-03" db="EMBL/GenBank/DDBJ databases">
        <title>Finding Nemo's genes: A chromosome-scale reference assembly of the genome of the orange clownfish Amphiprion percula.</title>
        <authorList>
            <person name="Lehmann R."/>
        </authorList>
    </citation>
    <scope>NUCLEOTIDE SEQUENCE</scope>
</reference>
<dbReference type="PRINTS" id="PR01705">
    <property type="entry name" value="TSP1REPEAT"/>
</dbReference>
<reference evidence="6" key="2">
    <citation type="submission" date="2025-08" db="UniProtKB">
        <authorList>
            <consortium name="Ensembl"/>
        </authorList>
    </citation>
    <scope>IDENTIFICATION</scope>
</reference>
<proteinExistence type="predicted"/>
<evidence type="ECO:0000313" key="6">
    <source>
        <dbReference type="Ensembl" id="ENSAPEP00000013047.1"/>
    </source>
</evidence>
<dbReference type="STRING" id="161767.ENSAPEP00000013047"/>
<keyword evidence="4" id="KW-0677">Repeat</keyword>
<dbReference type="AlphaFoldDB" id="A0A3P8SLJ4"/>
<evidence type="ECO:0000256" key="2">
    <source>
        <dbReference type="ARBA" id="ARBA00022525"/>
    </source>
</evidence>
<evidence type="ECO:0000256" key="4">
    <source>
        <dbReference type="ARBA" id="ARBA00022737"/>
    </source>
</evidence>
<evidence type="ECO:0008006" key="8">
    <source>
        <dbReference type="Google" id="ProtNLM"/>
    </source>
</evidence>
<evidence type="ECO:0000256" key="3">
    <source>
        <dbReference type="ARBA" id="ARBA00022729"/>
    </source>
</evidence>
<keyword evidence="5" id="KW-1015">Disulfide bond</keyword>
<dbReference type="PROSITE" id="PS50092">
    <property type="entry name" value="TSP1"/>
    <property type="match status" value="7"/>
</dbReference>
<dbReference type="FunFam" id="2.20.100.10:FF:000002">
    <property type="entry name" value="Unc-5 netrin receptor C"/>
    <property type="match status" value="1"/>
</dbReference>
<dbReference type="SUPFAM" id="SSF82895">
    <property type="entry name" value="TSP-1 type 1 repeat"/>
    <property type="match status" value="7"/>
</dbReference>
<evidence type="ECO:0000256" key="5">
    <source>
        <dbReference type="ARBA" id="ARBA00023157"/>
    </source>
</evidence>
<dbReference type="Pfam" id="PF00090">
    <property type="entry name" value="TSP_1"/>
    <property type="match status" value="7"/>
</dbReference>
<dbReference type="OMA" id="EHENCSA"/>
<dbReference type="InterPro" id="IPR052065">
    <property type="entry name" value="Compl_asym_regulator"/>
</dbReference>
<dbReference type="InterPro" id="IPR000884">
    <property type="entry name" value="TSP1_rpt"/>
</dbReference>
<dbReference type="SMART" id="SM00209">
    <property type="entry name" value="TSP1"/>
    <property type="match status" value="7"/>
</dbReference>
<keyword evidence="3" id="KW-0732">Signal</keyword>
<comment type="subcellular location">
    <subcellularLocation>
        <location evidence="1">Secreted</location>
    </subcellularLocation>
</comment>